<organism evidence="2 3">
    <name type="scientific">Chryseobacterium camelliae</name>
    <dbReference type="NCBI Taxonomy" id="1265445"/>
    <lineage>
        <taxon>Bacteria</taxon>
        <taxon>Pseudomonadati</taxon>
        <taxon>Bacteroidota</taxon>
        <taxon>Flavobacteriia</taxon>
        <taxon>Flavobacteriales</taxon>
        <taxon>Weeksellaceae</taxon>
        <taxon>Chryseobacterium group</taxon>
        <taxon>Chryseobacterium</taxon>
    </lineage>
</organism>
<evidence type="ECO:0000313" key="2">
    <source>
        <dbReference type="EMBL" id="MDQ1095243.1"/>
    </source>
</evidence>
<evidence type="ECO:0000256" key="1">
    <source>
        <dbReference type="SAM" id="SignalP"/>
    </source>
</evidence>
<evidence type="ECO:0000313" key="3">
    <source>
        <dbReference type="Proteomes" id="UP001225072"/>
    </source>
</evidence>
<sequence length="300" mass="31636">MKKVLLLPLLGFILITKAQVGIRTDAPSSTLDIAGSLEASYREITANSTLSATDYHVSFAGTSAATANLPQMSTSDGSASDFRGRKYFIKNNSSSSNLTLAAASGQTIRIGGSNAANNTYILSPGVLGILTANATNGWDLDLAVNTIPDTSWKITNNAFNGTLNTSQTIPTGTTYQTITGSSVTVTVPPGYNQSIVTLNFDGWGHTYFSGVSMGSLRFQIVQTGTAATTYGSTTMSSWAAPVNTSGYYRYTFPAAYSISNLAPGTYTFNLQVVREGEAGSAPNEVVIWGVQSRAEVYSKN</sequence>
<feature type="chain" id="PRO_5046588813" evidence="1">
    <location>
        <begin position="19"/>
        <end position="300"/>
    </location>
</feature>
<feature type="signal peptide" evidence="1">
    <location>
        <begin position="1"/>
        <end position="18"/>
    </location>
</feature>
<keyword evidence="1" id="KW-0732">Signal</keyword>
<comment type="caution">
    <text evidence="2">The sequence shown here is derived from an EMBL/GenBank/DDBJ whole genome shotgun (WGS) entry which is preliminary data.</text>
</comment>
<keyword evidence="3" id="KW-1185">Reference proteome</keyword>
<gene>
    <name evidence="2" type="ORF">QE404_000390</name>
</gene>
<reference evidence="2 3" key="1">
    <citation type="submission" date="2023-07" db="EMBL/GenBank/DDBJ databases">
        <title>Functional and genomic diversity of the sorghum phyllosphere microbiome.</title>
        <authorList>
            <person name="Shade A."/>
        </authorList>
    </citation>
    <scope>NUCLEOTIDE SEQUENCE [LARGE SCALE GENOMIC DNA]</scope>
    <source>
        <strain evidence="2 3">SORGH_AS_1064</strain>
    </source>
</reference>
<protein>
    <submittedName>
        <fullName evidence="2">Uncharacterized protein</fullName>
    </submittedName>
</protein>
<dbReference type="RefSeq" id="WP_307453676.1">
    <property type="nucleotide sequence ID" value="NZ_JAUTAL010000001.1"/>
</dbReference>
<name>A0ABU0TDU0_9FLAO</name>
<dbReference type="EMBL" id="JAUTAL010000001">
    <property type="protein sequence ID" value="MDQ1095243.1"/>
    <property type="molecule type" value="Genomic_DNA"/>
</dbReference>
<dbReference type="Proteomes" id="UP001225072">
    <property type="component" value="Unassembled WGS sequence"/>
</dbReference>
<proteinExistence type="predicted"/>
<accession>A0ABU0TDU0</accession>